<evidence type="ECO:0000256" key="2">
    <source>
        <dbReference type="SAM" id="SignalP"/>
    </source>
</evidence>
<dbReference type="Pfam" id="PF13229">
    <property type="entry name" value="Beta_helix"/>
    <property type="match status" value="1"/>
</dbReference>
<feature type="transmembrane region" description="Helical" evidence="1">
    <location>
        <begin position="797"/>
        <end position="818"/>
    </location>
</feature>
<comment type="caution">
    <text evidence="4">The sequence shown here is derived from an EMBL/GenBank/DDBJ whole genome shotgun (WGS) entry which is preliminary data.</text>
</comment>
<proteinExistence type="predicted"/>
<name>A0AAV2ZBD7_9STRA</name>
<evidence type="ECO:0000313" key="5">
    <source>
        <dbReference type="Proteomes" id="UP001146120"/>
    </source>
</evidence>
<evidence type="ECO:0000259" key="3">
    <source>
        <dbReference type="Pfam" id="PF13229"/>
    </source>
</evidence>
<reference evidence="4" key="1">
    <citation type="submission" date="2022-11" db="EMBL/GenBank/DDBJ databases">
        <authorList>
            <person name="Morgan W.R."/>
            <person name="Tartar A."/>
        </authorList>
    </citation>
    <scope>NUCLEOTIDE SEQUENCE</scope>
    <source>
        <strain evidence="4">ARSEF 373</strain>
    </source>
</reference>
<dbReference type="PANTHER" id="PTHR11319:SF35">
    <property type="entry name" value="OUTER MEMBRANE PROTEIN PMPC-RELATED"/>
    <property type="match status" value="1"/>
</dbReference>
<dbReference type="InterPro" id="IPR012334">
    <property type="entry name" value="Pectin_lyas_fold"/>
</dbReference>
<accession>A0AAV2ZBD7</accession>
<dbReference type="Gene3D" id="2.160.20.10">
    <property type="entry name" value="Single-stranded right-handed beta-helix, Pectin lyase-like"/>
    <property type="match status" value="1"/>
</dbReference>
<keyword evidence="2" id="KW-0732">Signal</keyword>
<dbReference type="EMBL" id="DAKRPA010000010">
    <property type="protein sequence ID" value="DBA04268.1"/>
    <property type="molecule type" value="Genomic_DNA"/>
</dbReference>
<dbReference type="Proteomes" id="UP001146120">
    <property type="component" value="Unassembled WGS sequence"/>
</dbReference>
<feature type="domain" description="Right handed beta helix" evidence="3">
    <location>
        <begin position="343"/>
        <end position="463"/>
    </location>
</feature>
<gene>
    <name evidence="4" type="ORF">N0F65_009503</name>
</gene>
<feature type="chain" id="PRO_5043449936" description="Right handed beta helix domain-containing protein" evidence="2">
    <location>
        <begin position="19"/>
        <end position="986"/>
    </location>
</feature>
<dbReference type="SMART" id="SM00710">
    <property type="entry name" value="PbH1"/>
    <property type="match status" value="8"/>
</dbReference>
<dbReference type="InterPro" id="IPR039448">
    <property type="entry name" value="Beta_helix"/>
</dbReference>
<dbReference type="PANTHER" id="PTHR11319">
    <property type="entry name" value="G PROTEIN-COUPLED RECEPTOR-RELATED"/>
    <property type="match status" value="1"/>
</dbReference>
<dbReference type="InterPro" id="IPR011050">
    <property type="entry name" value="Pectin_lyase_fold/virulence"/>
</dbReference>
<evidence type="ECO:0000313" key="4">
    <source>
        <dbReference type="EMBL" id="DBA04268.1"/>
    </source>
</evidence>
<feature type="transmembrane region" description="Helical" evidence="1">
    <location>
        <begin position="913"/>
        <end position="933"/>
    </location>
</feature>
<dbReference type="InterPro" id="IPR006626">
    <property type="entry name" value="PbH1"/>
</dbReference>
<keyword evidence="5" id="KW-1185">Reference proteome</keyword>
<reference evidence="4" key="2">
    <citation type="journal article" date="2023" name="Microbiol Resour">
        <title>Decontamination and Annotation of the Draft Genome Sequence of the Oomycete Lagenidium giganteum ARSEF 373.</title>
        <authorList>
            <person name="Morgan W.R."/>
            <person name="Tartar A."/>
        </authorList>
    </citation>
    <scope>NUCLEOTIDE SEQUENCE</scope>
    <source>
        <strain evidence="4">ARSEF 373</strain>
    </source>
</reference>
<feature type="transmembrane region" description="Helical" evidence="1">
    <location>
        <begin position="838"/>
        <end position="858"/>
    </location>
</feature>
<dbReference type="SUPFAM" id="SSF51126">
    <property type="entry name" value="Pectin lyase-like"/>
    <property type="match status" value="2"/>
</dbReference>
<keyword evidence="1" id="KW-1133">Transmembrane helix</keyword>
<dbReference type="AlphaFoldDB" id="A0AAV2ZBD7"/>
<keyword evidence="1" id="KW-0812">Transmembrane</keyword>
<feature type="transmembrane region" description="Helical" evidence="1">
    <location>
        <begin position="763"/>
        <end position="785"/>
    </location>
</feature>
<evidence type="ECO:0000256" key="1">
    <source>
        <dbReference type="SAM" id="Phobius"/>
    </source>
</evidence>
<feature type="signal peptide" evidence="2">
    <location>
        <begin position="1"/>
        <end position="18"/>
    </location>
</feature>
<organism evidence="4 5">
    <name type="scientific">Lagenidium giganteum</name>
    <dbReference type="NCBI Taxonomy" id="4803"/>
    <lineage>
        <taxon>Eukaryota</taxon>
        <taxon>Sar</taxon>
        <taxon>Stramenopiles</taxon>
        <taxon>Oomycota</taxon>
        <taxon>Peronosporomycetes</taxon>
        <taxon>Pythiales</taxon>
        <taxon>Pythiaceae</taxon>
    </lineage>
</organism>
<sequence>MHFVFVLFLAVCSDFTQGRLVYLSVFGVDSLSCGGTANAPCASLSYALTNIAHPGDVVQLAPGLYQEATSKPIVFSSNATHDVDIVSSTALANDTTIDRTFVGHLFLFEAGAGSVRFIGVRFINGGWTETDATADYAGGLMTFANGADGSVAFINCTFEHNKVAASGYSGRGGVGAIMAGAPRFVNCLFNDNWAGIAGVFHVAGNVTPVFQDCVFENSGCHGGGWGGAIVPEDFSAGLWQRCVFRNNTCYYGGAIDDGGSTTAKFVDCTFEDNHAPFAGGAYYGYGNSLTQFDGCVFRNNRVDKGSNGQDYYLASAVKIVIKNSIFEAGNKPQLASGASNGAAQDSSSLYMENCTVSGYHGAIDTISIGTDANATFESCLFSNNSGTRGGAVLGNRPISLRNCRFLYNSAIEGGAVYLGDARAFEYVVENCVFEGNRARASGGALQLGGRASARVFNCSFIENTVDNVGGGAIHIKPGAVLLAEGSKFVANQAPDGGAIWSAGNIAIKFSGFEHNNAKTLNLDLSDTCGVASGNGGAVYVMLSDQALYTVSNACLEGQAFFRNLTFVGNNGSGGGGAIFLDNDVPHCASTYEAVCLGCSYNTNAAAYGQDIATSVAMLAISDDQVANVWQLMEPNNVSIVGLDSLYQRLRGNHLPIVVQIQLMAMDTNQLPHTHIALIPNVSTALRFGVAQFPALQLQIEANTTNTIDTPLVLEFSSSSRSLSNSSLMTVKVPITLARCSLESGLVGTDGRCMSEVTSTTRKIVAASIVGAITGCTLAFLMFWGWRHPTRVLDAISRLFAGIIGGVAHLALQLLGGASDTITLVSLMTFDLDLNNLDILRALYAVCYIIAVLPTVYLIHETTTRLKRGWRRVQRADLPDQVHAFTVAAVSVKQRALRVATVHADAQRRHFRYVLARFLFGDLLLAITNFSIYYSNHDNPVFLHSSLRRAIELTLAFSVFNIGFKVRNLTEHALLHTQKNFGPVYPA</sequence>
<keyword evidence="1" id="KW-0472">Membrane</keyword>
<protein>
    <recommendedName>
        <fullName evidence="3">Right handed beta helix domain-containing protein</fullName>
    </recommendedName>
</protein>